<organism evidence="1 2">
    <name type="scientific">Scytonema millei VB511283</name>
    <dbReference type="NCBI Taxonomy" id="1245923"/>
    <lineage>
        <taxon>Bacteria</taxon>
        <taxon>Bacillati</taxon>
        <taxon>Cyanobacteriota</taxon>
        <taxon>Cyanophyceae</taxon>
        <taxon>Nostocales</taxon>
        <taxon>Scytonemataceae</taxon>
        <taxon>Scytonema</taxon>
    </lineage>
</organism>
<dbReference type="RefSeq" id="WP_039715671.1">
    <property type="nucleotide sequence ID" value="NZ_JTJC03000001.1"/>
</dbReference>
<dbReference type="EMBL" id="JTJC03000001">
    <property type="protein sequence ID" value="NHC34308.1"/>
    <property type="molecule type" value="Genomic_DNA"/>
</dbReference>
<dbReference type="OrthoDB" id="468313at2"/>
<accession>A0A9X5E3V3</accession>
<comment type="caution">
    <text evidence="1">The sequence shown here is derived from an EMBL/GenBank/DDBJ whole genome shotgun (WGS) entry which is preliminary data.</text>
</comment>
<sequence>MKTDAIFYEIFKEIPNIFFELIGQPNINSNAYEFTAPELKQTSLRLDGVFSTRQEFSNEPLYFVETQFYKDEEFYDRLFTGIFLYFSQYRPLNPDWYAVVIYDRRSNEATLPPRYHALVEPHLRRFYLNEVEEATEESLGVKIVRLVVASQPRTGELAKQLVNRAREELTDSLIQQKVIEFIETIVVYKFPNMSREEIEAMLNINLLRETRVYQEAKQEGKLEGRLERDVELVTKLLQKGFSIQEVADLLELDVEEVRKAAREQ</sequence>
<dbReference type="Proteomes" id="UP000031532">
    <property type="component" value="Unassembled WGS sequence"/>
</dbReference>
<name>A0A9X5E3V3_9CYAN</name>
<keyword evidence="2" id="KW-1185">Reference proteome</keyword>
<dbReference type="PANTHER" id="PTHR35586:SF2">
    <property type="entry name" value="SLL1542 PROTEIN"/>
    <property type="match status" value="1"/>
</dbReference>
<dbReference type="AlphaFoldDB" id="A0A9X5E3V3"/>
<dbReference type="InterPro" id="IPR022573">
    <property type="entry name" value="DUF2887"/>
</dbReference>
<evidence type="ECO:0000313" key="1">
    <source>
        <dbReference type="EMBL" id="NHC34308.1"/>
    </source>
</evidence>
<evidence type="ECO:0000313" key="2">
    <source>
        <dbReference type="Proteomes" id="UP000031532"/>
    </source>
</evidence>
<reference evidence="1 2" key="1">
    <citation type="journal article" date="2015" name="Genome Announc.">
        <title>Draft Genome Sequence of the Terrestrial Cyanobacterium Scytonema millei VB511283, Isolated from Eastern India.</title>
        <authorList>
            <person name="Sen D."/>
            <person name="Chandrababunaidu M.M."/>
            <person name="Singh D."/>
            <person name="Sanghi N."/>
            <person name="Ghorai A."/>
            <person name="Mishra G.P."/>
            <person name="Madduluri M."/>
            <person name="Adhikary S.P."/>
            <person name="Tripathy S."/>
        </authorList>
    </citation>
    <scope>NUCLEOTIDE SEQUENCE [LARGE SCALE GENOMIC DNA]</scope>
    <source>
        <strain evidence="1 2">VB511283</strain>
    </source>
</reference>
<dbReference type="InterPro" id="IPR010106">
    <property type="entry name" value="RpnA"/>
</dbReference>
<gene>
    <name evidence="1" type="ORF">QH73_0006485</name>
</gene>
<dbReference type="PANTHER" id="PTHR35586">
    <property type="entry name" value="SLL1691 PROTEIN"/>
    <property type="match status" value="1"/>
</dbReference>
<protein>
    <submittedName>
        <fullName evidence="1">Rpn family recombination-promoting nuclease/putative transposase</fullName>
    </submittedName>
</protein>
<dbReference type="NCBIfam" id="TIGR01784">
    <property type="entry name" value="T_den_put_tspse"/>
    <property type="match status" value="1"/>
</dbReference>
<dbReference type="Pfam" id="PF11103">
    <property type="entry name" value="DUF2887"/>
    <property type="match status" value="1"/>
</dbReference>
<proteinExistence type="predicted"/>